<comment type="caution">
    <text evidence="2">The sequence shown here is derived from an EMBL/GenBank/DDBJ whole genome shotgun (WGS) entry which is preliminary data.</text>
</comment>
<feature type="transmembrane region" description="Helical" evidence="1">
    <location>
        <begin position="41"/>
        <end position="63"/>
    </location>
</feature>
<evidence type="ECO:0000256" key="1">
    <source>
        <dbReference type="SAM" id="Phobius"/>
    </source>
</evidence>
<organism evidence="2 3">
    <name type="scientific">Blautia segnis</name>
    <dbReference type="NCBI Taxonomy" id="2763030"/>
    <lineage>
        <taxon>Bacteria</taxon>
        <taxon>Bacillati</taxon>
        <taxon>Bacillota</taxon>
        <taxon>Clostridia</taxon>
        <taxon>Lachnospirales</taxon>
        <taxon>Lachnospiraceae</taxon>
        <taxon>Blautia</taxon>
    </lineage>
</organism>
<reference evidence="2 3" key="1">
    <citation type="submission" date="2020-08" db="EMBL/GenBank/DDBJ databases">
        <title>Genome public.</title>
        <authorList>
            <person name="Liu C."/>
            <person name="Sun Q."/>
        </authorList>
    </citation>
    <scope>NUCLEOTIDE SEQUENCE [LARGE SCALE GENOMIC DNA]</scope>
    <source>
        <strain evidence="2 3">BX17</strain>
    </source>
</reference>
<accession>A0A8I0DRP4</accession>
<proteinExistence type="predicted"/>
<sequence length="134" mass="15461">MKKIILVLFGIFFVIFTGLSLLVCMISGIPTMDQPAATFYLVKAIVLSFGFPMVAFGFFAHNLHLRHKLEKRDQLIRDFQEKILEHQKSSCRDSQEEYSQEFKDSLACLFCAFADEGKLSKKDQKELLDFIDKL</sequence>
<feature type="transmembrane region" description="Helical" evidence="1">
    <location>
        <begin position="7"/>
        <end position="29"/>
    </location>
</feature>
<dbReference type="RefSeq" id="WP_186901151.1">
    <property type="nucleotide sequence ID" value="NZ_JACOOT010000014.1"/>
</dbReference>
<keyword evidence="1" id="KW-0812">Transmembrane</keyword>
<dbReference type="EMBL" id="JACOOT010000014">
    <property type="protein sequence ID" value="MBC5650827.1"/>
    <property type="molecule type" value="Genomic_DNA"/>
</dbReference>
<keyword evidence="1" id="KW-0472">Membrane</keyword>
<gene>
    <name evidence="2" type="ORF">H8S54_06800</name>
</gene>
<keyword evidence="3" id="KW-1185">Reference proteome</keyword>
<evidence type="ECO:0000313" key="3">
    <source>
        <dbReference type="Proteomes" id="UP000652847"/>
    </source>
</evidence>
<dbReference type="Proteomes" id="UP000652847">
    <property type="component" value="Unassembled WGS sequence"/>
</dbReference>
<name>A0A8I0DRP4_9FIRM</name>
<evidence type="ECO:0000313" key="2">
    <source>
        <dbReference type="EMBL" id="MBC5650827.1"/>
    </source>
</evidence>
<protein>
    <submittedName>
        <fullName evidence="2">Uncharacterized protein</fullName>
    </submittedName>
</protein>
<keyword evidence="1" id="KW-1133">Transmembrane helix</keyword>
<dbReference type="AlphaFoldDB" id="A0A8I0DRP4"/>